<feature type="region of interest" description="Disordered" evidence="1">
    <location>
        <begin position="162"/>
        <end position="188"/>
    </location>
</feature>
<accession>A0A5C3LI30</accession>
<protein>
    <submittedName>
        <fullName evidence="2">Uncharacterized protein</fullName>
    </submittedName>
</protein>
<dbReference type="AlphaFoldDB" id="A0A5C3LI30"/>
<reference evidence="2 3" key="1">
    <citation type="journal article" date="2019" name="Nat. Ecol. Evol.">
        <title>Megaphylogeny resolves global patterns of mushroom evolution.</title>
        <authorList>
            <person name="Varga T."/>
            <person name="Krizsan K."/>
            <person name="Foldi C."/>
            <person name="Dima B."/>
            <person name="Sanchez-Garcia M."/>
            <person name="Sanchez-Ramirez S."/>
            <person name="Szollosi G.J."/>
            <person name="Szarkandi J.G."/>
            <person name="Papp V."/>
            <person name="Albert L."/>
            <person name="Andreopoulos W."/>
            <person name="Angelini C."/>
            <person name="Antonin V."/>
            <person name="Barry K.W."/>
            <person name="Bougher N.L."/>
            <person name="Buchanan P."/>
            <person name="Buyck B."/>
            <person name="Bense V."/>
            <person name="Catcheside P."/>
            <person name="Chovatia M."/>
            <person name="Cooper J."/>
            <person name="Damon W."/>
            <person name="Desjardin D."/>
            <person name="Finy P."/>
            <person name="Geml J."/>
            <person name="Haridas S."/>
            <person name="Hughes K."/>
            <person name="Justo A."/>
            <person name="Karasinski D."/>
            <person name="Kautmanova I."/>
            <person name="Kiss B."/>
            <person name="Kocsube S."/>
            <person name="Kotiranta H."/>
            <person name="LaButti K.M."/>
            <person name="Lechner B.E."/>
            <person name="Liimatainen K."/>
            <person name="Lipzen A."/>
            <person name="Lukacs Z."/>
            <person name="Mihaltcheva S."/>
            <person name="Morgado L.N."/>
            <person name="Niskanen T."/>
            <person name="Noordeloos M.E."/>
            <person name="Ohm R.A."/>
            <person name="Ortiz-Santana B."/>
            <person name="Ovrebo C."/>
            <person name="Racz N."/>
            <person name="Riley R."/>
            <person name="Savchenko A."/>
            <person name="Shiryaev A."/>
            <person name="Soop K."/>
            <person name="Spirin V."/>
            <person name="Szebenyi C."/>
            <person name="Tomsovsky M."/>
            <person name="Tulloss R.E."/>
            <person name="Uehling J."/>
            <person name="Grigoriev I.V."/>
            <person name="Vagvolgyi C."/>
            <person name="Papp T."/>
            <person name="Martin F.M."/>
            <person name="Miettinen O."/>
            <person name="Hibbett D.S."/>
            <person name="Nagy L.G."/>
        </authorList>
    </citation>
    <scope>NUCLEOTIDE SEQUENCE [LARGE SCALE GENOMIC DNA]</scope>
    <source>
        <strain evidence="2 3">CBS 166.37</strain>
    </source>
</reference>
<dbReference type="InterPro" id="IPR032675">
    <property type="entry name" value="LRR_dom_sf"/>
</dbReference>
<dbReference type="Proteomes" id="UP000308652">
    <property type="component" value="Unassembled WGS sequence"/>
</dbReference>
<gene>
    <name evidence="2" type="ORF">BDQ12DRAFT_773023</name>
</gene>
<evidence type="ECO:0000256" key="1">
    <source>
        <dbReference type="SAM" id="MobiDB-lite"/>
    </source>
</evidence>
<dbReference type="EMBL" id="ML213673">
    <property type="protein sequence ID" value="TFK32478.1"/>
    <property type="molecule type" value="Genomic_DNA"/>
</dbReference>
<evidence type="ECO:0000313" key="3">
    <source>
        <dbReference type="Proteomes" id="UP000308652"/>
    </source>
</evidence>
<sequence length="876" mass="96092">MAKVNHGIRNLIKRNNTASTVPTSDPQFTLVFGQSVNGTNAQDVSLGVDAPLNIITPMVHATNSISHNHIQQDVAHSIPQPVGLGSANNNVCSVCASHPLNSVPPDTQIQTVSVGVQADGSGTSDAQGTLDNVPSPLIDVHMNSLPILGPGLDENPMVIPLNDLSTDGSSVAQETSGDPTSPSNPQFEAQDHIYDESPAGGVAHSPAAGKLQTIPFDIGSKRSGYFNINGLPNETLCAILVAVCRMQPVQMLNNKLQRDHPVFSLRIVCKRWMELLASGSAVTQLISLNAGKSLGKMPLVDLRWYLQTIERITKTDGDVLDSLSFGLNAGINDILGVSTFCELVRLIPRTKAATIEIPALEEGQLGNTLGLDFSSLPLSHDHILESLDLQELTWKAHTGIYTVLPSQLCLPWISIDKYPSWDRLSRLILECPLSVADCHSILQRCSNTLQSAMFIDTGNSSTSTLPVLDSVSCSALRELAIYSSRDFAALLTVVDFPALSTLDLRKNGQLVHPHALRRIPWSNLQQLSLHCDLDPNDIFWLWGSLDSVTRLEWVGGFTAHHFDFHAHTPTLSTDYMRALLDLKIIFKSSTPSPPGESKFDRLMSTFLPGAGGLVSVRIPYFASVLEGDIWPTITKLTVASQLTGSQLSSMLKNLPELIEGDFNVSDSTDGMQTQTHNKLRSLKLKCSGRMDKLFDLMRLNALATLQIYFYPLTVASNECINFPAFVTQPQKLCYLEMENLNLATQLLVSGLDKCNNLETLIVKNNDCYIKDDMVKEFIYPSARRCHFLCPKLKTLQLAPCETADGLMSNIVQIRMQLPARQTICNACRVGSATMNSFSCEFGRYTSNAFDMRTLEGFKQEGLSVEMSRNQDIYEEF</sequence>
<keyword evidence="3" id="KW-1185">Reference proteome</keyword>
<evidence type="ECO:0000313" key="2">
    <source>
        <dbReference type="EMBL" id="TFK32478.1"/>
    </source>
</evidence>
<dbReference type="Gene3D" id="3.80.10.10">
    <property type="entry name" value="Ribonuclease Inhibitor"/>
    <property type="match status" value="1"/>
</dbReference>
<dbReference type="SUPFAM" id="SSF52047">
    <property type="entry name" value="RNI-like"/>
    <property type="match status" value="1"/>
</dbReference>
<organism evidence="2 3">
    <name type="scientific">Crucibulum laeve</name>
    <dbReference type="NCBI Taxonomy" id="68775"/>
    <lineage>
        <taxon>Eukaryota</taxon>
        <taxon>Fungi</taxon>
        <taxon>Dikarya</taxon>
        <taxon>Basidiomycota</taxon>
        <taxon>Agaricomycotina</taxon>
        <taxon>Agaricomycetes</taxon>
        <taxon>Agaricomycetidae</taxon>
        <taxon>Agaricales</taxon>
        <taxon>Agaricineae</taxon>
        <taxon>Nidulariaceae</taxon>
        <taxon>Crucibulum</taxon>
    </lineage>
</organism>
<proteinExistence type="predicted"/>
<name>A0A5C3LI30_9AGAR</name>
<dbReference type="OrthoDB" id="3131709at2759"/>
<feature type="compositionally biased region" description="Polar residues" evidence="1">
    <location>
        <begin position="163"/>
        <end position="187"/>
    </location>
</feature>